<evidence type="ECO:0000313" key="2">
    <source>
        <dbReference type="Proteomes" id="UP000626697"/>
    </source>
</evidence>
<comment type="caution">
    <text evidence="1">The sequence shown here is derived from an EMBL/GenBank/DDBJ whole genome shotgun (WGS) entry which is preliminary data.</text>
</comment>
<organism evidence="1 2">
    <name type="scientific">Peribacillus huizhouensis</name>
    <dbReference type="NCBI Taxonomy" id="1501239"/>
    <lineage>
        <taxon>Bacteria</taxon>
        <taxon>Bacillati</taxon>
        <taxon>Bacillota</taxon>
        <taxon>Bacilli</taxon>
        <taxon>Bacillales</taxon>
        <taxon>Bacillaceae</taxon>
        <taxon>Peribacillus</taxon>
    </lineage>
</organism>
<sequence length="36" mass="4348">MKKYIKSVTDAMKVYGEKHKRVWNYGVEMEEGKKKK</sequence>
<dbReference type="Proteomes" id="UP000626697">
    <property type="component" value="Unassembled WGS sequence"/>
</dbReference>
<reference evidence="1 2" key="1">
    <citation type="submission" date="2020-08" db="EMBL/GenBank/DDBJ databases">
        <title>Genomic Encyclopedia of Type Strains, Phase IV (KMG-IV): sequencing the most valuable type-strain genomes for metagenomic binning, comparative biology and taxonomic classification.</title>
        <authorList>
            <person name="Goeker M."/>
        </authorList>
    </citation>
    <scope>NUCLEOTIDE SEQUENCE [LARGE SCALE GENOMIC DNA]</scope>
    <source>
        <strain evidence="1 2">DSM 105481</strain>
    </source>
</reference>
<accession>A0ABR6CM53</accession>
<proteinExistence type="predicted"/>
<gene>
    <name evidence="1" type="ORF">HNP81_001387</name>
</gene>
<name>A0ABR6CM53_9BACI</name>
<protein>
    <submittedName>
        <fullName evidence="1">Uncharacterized protein</fullName>
    </submittedName>
</protein>
<keyword evidence="2" id="KW-1185">Reference proteome</keyword>
<evidence type="ECO:0000313" key="1">
    <source>
        <dbReference type="EMBL" id="MBA9026102.1"/>
    </source>
</evidence>
<dbReference type="EMBL" id="JACJHX010000003">
    <property type="protein sequence ID" value="MBA9026102.1"/>
    <property type="molecule type" value="Genomic_DNA"/>
</dbReference>